<evidence type="ECO:0000313" key="1">
    <source>
        <dbReference type="EMBL" id="CAA7013233.1"/>
    </source>
</evidence>
<reference evidence="1" key="1">
    <citation type="submission" date="2020-01" db="EMBL/GenBank/DDBJ databases">
        <authorList>
            <person name="Mishra B."/>
        </authorList>
    </citation>
    <scope>NUCLEOTIDE SEQUENCE [LARGE SCALE GENOMIC DNA]</scope>
</reference>
<evidence type="ECO:0000313" key="2">
    <source>
        <dbReference type="Proteomes" id="UP000467841"/>
    </source>
</evidence>
<proteinExistence type="predicted"/>
<keyword evidence="2" id="KW-1185">Reference proteome</keyword>
<dbReference type="Proteomes" id="UP000467841">
    <property type="component" value="Unassembled WGS sequence"/>
</dbReference>
<sequence>MYMYPNHFFKTTDGHKYRDMHYRSTETLQQLVPVSYRFSIANHPSDPENRYVTVRRYKLVYGEKFLVHYREEFKHLVINEQEAQPRIPFEPEVLFD</sequence>
<dbReference type="EMBL" id="CACVBM020000033">
    <property type="protein sequence ID" value="CAA7013233.1"/>
    <property type="molecule type" value="Genomic_DNA"/>
</dbReference>
<protein>
    <submittedName>
        <fullName evidence="1">Uncharacterized protein</fullName>
    </submittedName>
</protein>
<name>A0A6D2HEC9_9BRAS</name>
<organism evidence="1 2">
    <name type="scientific">Microthlaspi erraticum</name>
    <dbReference type="NCBI Taxonomy" id="1685480"/>
    <lineage>
        <taxon>Eukaryota</taxon>
        <taxon>Viridiplantae</taxon>
        <taxon>Streptophyta</taxon>
        <taxon>Embryophyta</taxon>
        <taxon>Tracheophyta</taxon>
        <taxon>Spermatophyta</taxon>
        <taxon>Magnoliopsida</taxon>
        <taxon>eudicotyledons</taxon>
        <taxon>Gunneridae</taxon>
        <taxon>Pentapetalae</taxon>
        <taxon>rosids</taxon>
        <taxon>malvids</taxon>
        <taxon>Brassicales</taxon>
        <taxon>Brassicaceae</taxon>
        <taxon>Coluteocarpeae</taxon>
        <taxon>Microthlaspi</taxon>
    </lineage>
</organism>
<gene>
    <name evidence="1" type="ORF">MERR_LOCUS467</name>
</gene>
<comment type="caution">
    <text evidence="1">The sequence shown here is derived from an EMBL/GenBank/DDBJ whole genome shotgun (WGS) entry which is preliminary data.</text>
</comment>
<dbReference type="AlphaFoldDB" id="A0A6D2HEC9"/>
<accession>A0A6D2HEC9</accession>